<dbReference type="Gene3D" id="1.20.1560.10">
    <property type="entry name" value="ABC transporter type 1, transmembrane domain"/>
    <property type="match status" value="1"/>
</dbReference>
<feature type="domain" description="ABC transporter" evidence="8">
    <location>
        <begin position="334"/>
        <end position="570"/>
    </location>
</feature>
<keyword evidence="11" id="KW-1185">Reference proteome</keyword>
<dbReference type="PROSITE" id="PS50893">
    <property type="entry name" value="ABC_TRANSPORTER_2"/>
    <property type="match status" value="1"/>
</dbReference>
<protein>
    <submittedName>
        <fullName evidence="10">Multidrug resistance ABC transporter ATP-binding/permease protein BmrA</fullName>
        <ecNumber evidence="10">3.6.3.-</ecNumber>
    </submittedName>
</protein>
<keyword evidence="6 7" id="KW-0472">Membrane</keyword>
<dbReference type="SUPFAM" id="SSF90123">
    <property type="entry name" value="ABC transporter transmembrane region"/>
    <property type="match status" value="1"/>
</dbReference>
<dbReference type="InterPro" id="IPR017871">
    <property type="entry name" value="ABC_transporter-like_CS"/>
</dbReference>
<sequence length="575" mass="61518">MIRSATLREFIRRHRWRLGALVVLSLLGAGLGLAQPLLLQQMFDGLTSGSVSVPAVLILTAVVITQALLAGVESYALARTAHDLVLQLRTRVAGRILSLPMVHLQRVPQGEFLSRMVSDTAASSTVLTTGVFKLLAAVVTFVVAATLMATIDPVLFVLSLAITVFATVLSTVMGRLVRAASAQTQAATATLSGSFERTLTALPLIRAYSVSQQQLALVVADAGDVRNNAVRLARLGAYMQPVMTLAAQALLIVTLAVGGIRVADGTLSLGELIAFLMYLMMMVGPVSQVGSTFVSIQTGLAAVDRVEEIASAAAEGENRAEPLRGSVDAGERLLALDHVTFEYPHTSVGDVTGIGPLNLTIRRGEHVALVGPSGSGKSTIFALLERFYEPSSGSVRLHGVAARDISLTDYRDRLAWVPQNSPPLGGTVRENLDIEQRGLPDDVLRQALQDVGLFVDRDADVLDRQLTASGNNLSGGERQRLGVARALLSGRSVLLLDEPTSSLDVISAERLSSLVRDRAREKTVVMASHRLAEVRHFDKIVVIDRGSIVDAGTHDELMDRNDLYRDLAAQQNVRA</sequence>
<evidence type="ECO:0000259" key="8">
    <source>
        <dbReference type="PROSITE" id="PS50893"/>
    </source>
</evidence>
<dbReference type="EC" id="3.6.3.-" evidence="10"/>
<evidence type="ECO:0000256" key="7">
    <source>
        <dbReference type="SAM" id="Phobius"/>
    </source>
</evidence>
<feature type="transmembrane region" description="Helical" evidence="7">
    <location>
        <begin position="50"/>
        <end position="72"/>
    </location>
</feature>
<evidence type="ECO:0000313" key="10">
    <source>
        <dbReference type="EMBL" id="KJL17371.1"/>
    </source>
</evidence>
<comment type="caution">
    <text evidence="10">The sequence shown here is derived from an EMBL/GenBank/DDBJ whole genome shotgun (WGS) entry which is preliminary data.</text>
</comment>
<evidence type="ECO:0000256" key="3">
    <source>
        <dbReference type="ARBA" id="ARBA00022741"/>
    </source>
</evidence>
<dbReference type="SMART" id="SM00382">
    <property type="entry name" value="AAA"/>
    <property type="match status" value="1"/>
</dbReference>
<dbReference type="GO" id="GO:0015421">
    <property type="term" value="F:ABC-type oligopeptide transporter activity"/>
    <property type="evidence" value="ECO:0007669"/>
    <property type="project" value="TreeGrafter"/>
</dbReference>
<proteinExistence type="predicted"/>
<dbReference type="InterPro" id="IPR036640">
    <property type="entry name" value="ABC1_TM_sf"/>
</dbReference>
<evidence type="ECO:0000256" key="4">
    <source>
        <dbReference type="ARBA" id="ARBA00022840"/>
    </source>
</evidence>
<comment type="subcellular location">
    <subcellularLocation>
        <location evidence="1">Cell membrane</location>
        <topology evidence="1">Multi-pass membrane protein</topology>
    </subcellularLocation>
</comment>
<feature type="transmembrane region" description="Helical" evidence="7">
    <location>
        <begin position="154"/>
        <end position="173"/>
    </location>
</feature>
<accession>A0A0F0KDM5</accession>
<evidence type="ECO:0000256" key="6">
    <source>
        <dbReference type="ARBA" id="ARBA00023136"/>
    </source>
</evidence>
<keyword evidence="4 10" id="KW-0067">ATP-binding</keyword>
<dbReference type="Pfam" id="PF00005">
    <property type="entry name" value="ABC_tran"/>
    <property type="match status" value="1"/>
</dbReference>
<reference evidence="10 11" key="1">
    <citation type="submission" date="2015-02" db="EMBL/GenBank/DDBJ databases">
        <title>Draft genome sequences of ten Microbacterium spp. with emphasis on heavy metal contaminated environments.</title>
        <authorList>
            <person name="Corretto E."/>
        </authorList>
    </citation>
    <scope>NUCLEOTIDE SEQUENCE [LARGE SCALE GENOMIC DNA]</scope>
    <source>
        <strain evidence="10 11">DSM 23848</strain>
    </source>
</reference>
<gene>
    <name evidence="10" type="primary">bmrA</name>
    <name evidence="10" type="ORF">RL72_03616</name>
</gene>
<dbReference type="PANTHER" id="PTHR43394">
    <property type="entry name" value="ATP-DEPENDENT PERMEASE MDL1, MITOCHONDRIAL"/>
    <property type="match status" value="1"/>
</dbReference>
<organism evidence="10 11">
    <name type="scientific">Microbacterium azadirachtae</name>
    <dbReference type="NCBI Taxonomy" id="582680"/>
    <lineage>
        <taxon>Bacteria</taxon>
        <taxon>Bacillati</taxon>
        <taxon>Actinomycetota</taxon>
        <taxon>Actinomycetes</taxon>
        <taxon>Micrococcales</taxon>
        <taxon>Microbacteriaceae</taxon>
        <taxon>Microbacterium</taxon>
    </lineage>
</organism>
<feature type="transmembrane region" description="Helical" evidence="7">
    <location>
        <begin position="125"/>
        <end position="148"/>
    </location>
</feature>
<dbReference type="CDD" id="cd03228">
    <property type="entry name" value="ABCC_MRP_Like"/>
    <property type="match status" value="1"/>
</dbReference>
<dbReference type="InterPro" id="IPR003439">
    <property type="entry name" value="ABC_transporter-like_ATP-bd"/>
</dbReference>
<dbReference type="GO" id="GO:0005524">
    <property type="term" value="F:ATP binding"/>
    <property type="evidence" value="ECO:0007669"/>
    <property type="project" value="UniProtKB-KW"/>
</dbReference>
<dbReference type="PANTHER" id="PTHR43394:SF1">
    <property type="entry name" value="ATP-BINDING CASSETTE SUB-FAMILY B MEMBER 10, MITOCHONDRIAL"/>
    <property type="match status" value="1"/>
</dbReference>
<evidence type="ECO:0000259" key="9">
    <source>
        <dbReference type="PROSITE" id="PS50929"/>
    </source>
</evidence>
<evidence type="ECO:0000256" key="2">
    <source>
        <dbReference type="ARBA" id="ARBA00022692"/>
    </source>
</evidence>
<dbReference type="RefSeq" id="WP_045252258.1">
    <property type="nucleotide sequence ID" value="NZ_CP099706.1"/>
</dbReference>
<dbReference type="PATRIC" id="fig|582680.7.peg.3673"/>
<dbReference type="InterPro" id="IPR027417">
    <property type="entry name" value="P-loop_NTPase"/>
</dbReference>
<keyword evidence="10" id="KW-0378">Hydrolase</keyword>
<dbReference type="InterPro" id="IPR003593">
    <property type="entry name" value="AAA+_ATPase"/>
</dbReference>
<evidence type="ECO:0000256" key="5">
    <source>
        <dbReference type="ARBA" id="ARBA00022989"/>
    </source>
</evidence>
<dbReference type="SUPFAM" id="SSF52540">
    <property type="entry name" value="P-loop containing nucleoside triphosphate hydrolases"/>
    <property type="match status" value="1"/>
</dbReference>
<evidence type="ECO:0000256" key="1">
    <source>
        <dbReference type="ARBA" id="ARBA00004651"/>
    </source>
</evidence>
<dbReference type="InterPro" id="IPR011527">
    <property type="entry name" value="ABC1_TM_dom"/>
</dbReference>
<dbReference type="PROSITE" id="PS00211">
    <property type="entry name" value="ABC_TRANSPORTER_1"/>
    <property type="match status" value="1"/>
</dbReference>
<dbReference type="Gene3D" id="3.40.50.300">
    <property type="entry name" value="P-loop containing nucleotide triphosphate hydrolases"/>
    <property type="match status" value="1"/>
</dbReference>
<dbReference type="AlphaFoldDB" id="A0A0F0KDM5"/>
<name>A0A0F0KDM5_9MICO</name>
<dbReference type="Proteomes" id="UP000033448">
    <property type="component" value="Unassembled WGS sequence"/>
</dbReference>
<dbReference type="PROSITE" id="PS50929">
    <property type="entry name" value="ABC_TM1F"/>
    <property type="match status" value="1"/>
</dbReference>
<dbReference type="Pfam" id="PF00664">
    <property type="entry name" value="ABC_membrane"/>
    <property type="match status" value="1"/>
</dbReference>
<feature type="transmembrane region" description="Helical" evidence="7">
    <location>
        <begin position="272"/>
        <end position="296"/>
    </location>
</feature>
<dbReference type="InterPro" id="IPR039421">
    <property type="entry name" value="Type_1_exporter"/>
</dbReference>
<dbReference type="GO" id="GO:0016887">
    <property type="term" value="F:ATP hydrolysis activity"/>
    <property type="evidence" value="ECO:0007669"/>
    <property type="project" value="InterPro"/>
</dbReference>
<feature type="transmembrane region" description="Helical" evidence="7">
    <location>
        <begin position="241"/>
        <end position="260"/>
    </location>
</feature>
<keyword evidence="2 7" id="KW-0812">Transmembrane</keyword>
<dbReference type="EMBL" id="JYIT01000086">
    <property type="protein sequence ID" value="KJL17371.1"/>
    <property type="molecule type" value="Genomic_DNA"/>
</dbReference>
<evidence type="ECO:0000313" key="11">
    <source>
        <dbReference type="Proteomes" id="UP000033448"/>
    </source>
</evidence>
<feature type="domain" description="ABC transmembrane type-1" evidence="9">
    <location>
        <begin position="20"/>
        <end position="298"/>
    </location>
</feature>
<keyword evidence="5 7" id="KW-1133">Transmembrane helix</keyword>
<dbReference type="GO" id="GO:0005886">
    <property type="term" value="C:plasma membrane"/>
    <property type="evidence" value="ECO:0007669"/>
    <property type="project" value="UniProtKB-SubCell"/>
</dbReference>
<dbReference type="CDD" id="cd18551">
    <property type="entry name" value="ABC_6TM_LmrA_like"/>
    <property type="match status" value="1"/>
</dbReference>
<keyword evidence="3" id="KW-0547">Nucleotide-binding</keyword>